<sequence>MESNRFPIIYQPVERPVSEQDSLPGRYPRFFQWLSMAAFTLALMGWLNESWFYWFESPIWLNRYTEYAIILGFGVWRIWAEKNSYTRKRLIVLVAVVTIFWWLIPWLIPRFEPYVGYLWSQPIFPSIHVPGTITFFLVLGLVFLFGRRVVCGWGCPCVGVRETVGYAFRDRTIRGKWAHRLRHSKWFFFVIYMGVLVATLFPPSAWTVTFVGMFYAMVGLTYFGTFFLMPAVGNRFYCRYLCPYGATFGLLNHAGFYGIEMEQEQCNDCRRCEQVCDMGIRVWEEGKAEGRVTDLEDCMGCGRCVVSCPTNALEFRDVRNLLRSGLRQDADYLLKRTAQPPLPRRLPELLPAAERIGNWDEIGATQEAEEKISWVMEQAGRCLNCGVPGCRNGCPLSNKIPEWLGLAAAGRIQEAAAVIHQTNPFPEICGRLCPQHRLCEGGCTLATEPEGAVAIGALERAVSDMALESPISIKPSVSRITKFGNKSVAVVGAGPAGLACAEQLAASGCGVSIYDQESEIGGLLLSGVPSFKLEKSILTHRRKMLEQMGVVFHLGEHCSTEQIRAQAESADALFLGTGAQKPRSVPISGDDLEGVFDSLSYLRHANPNSDNPNNRQIEGRRVVVLGGGDTAMDCARSAVRQRAAEVTVVCRKAEGEIRAAPKEALAASQEGVNFLYLKTQTEIVGEDGRVSGVKLMSLSTRDDGLCGDPGVGIAGLEELLECDIIILAFGQVKEKAPWLETLQRENSKVFTGGDLSRGPDLVVTAIADGRRAAAEIMERL</sequence>
<dbReference type="PROSITE" id="PS51379">
    <property type="entry name" value="4FE4S_FER_2"/>
    <property type="match status" value="2"/>
</dbReference>
<feature type="transmembrane region" description="Helical" evidence="4">
    <location>
        <begin position="241"/>
        <end position="259"/>
    </location>
</feature>
<feature type="transmembrane region" description="Helical" evidence="4">
    <location>
        <begin position="90"/>
        <end position="108"/>
    </location>
</feature>
<reference evidence="6 7" key="1">
    <citation type="submission" date="2020-08" db="EMBL/GenBank/DDBJ databases">
        <title>Bridging the membrane lipid divide: bacteria of the FCB group superphylum have the potential to synthesize archaeal ether lipids.</title>
        <authorList>
            <person name="Villanueva L."/>
            <person name="Von Meijenfeldt F.A.B."/>
            <person name="Westbye A.B."/>
            <person name="Yadav S."/>
            <person name="Hopmans E.C."/>
            <person name="Dutilh B.E."/>
            <person name="Sinninghe Damste J.S."/>
        </authorList>
    </citation>
    <scope>NUCLEOTIDE SEQUENCE [LARGE SCALE GENOMIC DNA]</scope>
    <source>
        <strain evidence="6">NIOZ-UU100</strain>
    </source>
</reference>
<feature type="domain" description="4Fe-4S ferredoxin-type" evidence="5">
    <location>
        <begin position="289"/>
        <end position="318"/>
    </location>
</feature>
<dbReference type="InterPro" id="IPR028261">
    <property type="entry name" value="DPD_II"/>
</dbReference>
<dbReference type="InterPro" id="IPR017900">
    <property type="entry name" value="4Fe4S_Fe_S_CS"/>
</dbReference>
<dbReference type="PRINTS" id="PR00419">
    <property type="entry name" value="ADXRDTASE"/>
</dbReference>
<dbReference type="Gene3D" id="1.10.1060.10">
    <property type="entry name" value="Alpha-helical ferredoxin"/>
    <property type="match status" value="1"/>
</dbReference>
<evidence type="ECO:0000313" key="7">
    <source>
        <dbReference type="Proteomes" id="UP000654401"/>
    </source>
</evidence>
<gene>
    <name evidence="6" type="ORF">H8D24_06015</name>
</gene>
<proteinExistence type="predicted"/>
<keyword evidence="4" id="KW-1133">Transmembrane helix</keyword>
<keyword evidence="1" id="KW-0479">Metal-binding</keyword>
<dbReference type="Pfam" id="PF12801">
    <property type="entry name" value="Fer4_5"/>
    <property type="match status" value="2"/>
</dbReference>
<protein>
    <submittedName>
        <fullName evidence="6">FAD-dependent oxidoreductase</fullName>
    </submittedName>
</protein>
<dbReference type="Pfam" id="PF07992">
    <property type="entry name" value="Pyr_redox_2"/>
    <property type="match status" value="1"/>
</dbReference>
<dbReference type="PROSITE" id="PS00198">
    <property type="entry name" value="4FE4S_FER_1"/>
    <property type="match status" value="1"/>
</dbReference>
<evidence type="ECO:0000259" key="5">
    <source>
        <dbReference type="PROSITE" id="PS51379"/>
    </source>
</evidence>
<dbReference type="EMBL" id="JACNFK010000030">
    <property type="protein sequence ID" value="MBC8519942.1"/>
    <property type="molecule type" value="Genomic_DNA"/>
</dbReference>
<dbReference type="GO" id="GO:0051536">
    <property type="term" value="F:iron-sulfur cluster binding"/>
    <property type="evidence" value="ECO:0007669"/>
    <property type="project" value="UniProtKB-KW"/>
</dbReference>
<dbReference type="Gene3D" id="3.40.50.720">
    <property type="entry name" value="NAD(P)-binding Rossmann-like Domain"/>
    <property type="match status" value="1"/>
</dbReference>
<comment type="caution">
    <text evidence="6">The sequence shown here is derived from an EMBL/GenBank/DDBJ whole genome shotgun (WGS) entry which is preliminary data.</text>
</comment>
<accession>A0A8J6P8P3</accession>
<dbReference type="InterPro" id="IPR017896">
    <property type="entry name" value="4Fe4S_Fe-S-bd"/>
</dbReference>
<dbReference type="Gene3D" id="3.50.50.60">
    <property type="entry name" value="FAD/NAD(P)-binding domain"/>
    <property type="match status" value="1"/>
</dbReference>
<dbReference type="PANTHER" id="PTHR42783:SF3">
    <property type="entry name" value="GLUTAMATE SYNTHASE [NADPH] SMALL CHAIN-RELATED"/>
    <property type="match status" value="1"/>
</dbReference>
<keyword evidence="2" id="KW-0408">Iron</keyword>
<dbReference type="SUPFAM" id="SSF54862">
    <property type="entry name" value="4Fe-4S ferredoxins"/>
    <property type="match status" value="1"/>
</dbReference>
<dbReference type="Pfam" id="PF00037">
    <property type="entry name" value="Fer4"/>
    <property type="match status" value="1"/>
</dbReference>
<dbReference type="Pfam" id="PF14691">
    <property type="entry name" value="Fer4_20"/>
    <property type="match status" value="1"/>
</dbReference>
<keyword evidence="4" id="KW-0812">Transmembrane</keyword>
<evidence type="ECO:0000313" key="6">
    <source>
        <dbReference type="EMBL" id="MBC8519942.1"/>
    </source>
</evidence>
<dbReference type="SUPFAM" id="SSF46548">
    <property type="entry name" value="alpha-helical ferredoxin"/>
    <property type="match status" value="1"/>
</dbReference>
<feature type="transmembrane region" description="Helical" evidence="4">
    <location>
        <begin position="128"/>
        <end position="146"/>
    </location>
</feature>
<dbReference type="Proteomes" id="UP000654401">
    <property type="component" value="Unassembled WGS sequence"/>
</dbReference>
<name>A0A8J6P8P3_9GAMM</name>
<keyword evidence="4" id="KW-0472">Membrane</keyword>
<evidence type="ECO:0000256" key="2">
    <source>
        <dbReference type="ARBA" id="ARBA00023004"/>
    </source>
</evidence>
<feature type="transmembrane region" description="Helical" evidence="4">
    <location>
        <begin position="212"/>
        <end position="229"/>
    </location>
</feature>
<dbReference type="Gene3D" id="3.30.70.20">
    <property type="match status" value="1"/>
</dbReference>
<organism evidence="6 7">
    <name type="scientific">Candidatus Thiopontia autotrophica</name>
    <dbReference type="NCBI Taxonomy" id="2841688"/>
    <lineage>
        <taxon>Bacteria</taxon>
        <taxon>Pseudomonadati</taxon>
        <taxon>Pseudomonadota</taxon>
        <taxon>Gammaproteobacteria</taxon>
        <taxon>Candidatus Thiopontia</taxon>
    </lineage>
</organism>
<dbReference type="InterPro" id="IPR036188">
    <property type="entry name" value="FAD/NAD-bd_sf"/>
</dbReference>
<dbReference type="SUPFAM" id="SSF51971">
    <property type="entry name" value="Nucleotide-binding domain"/>
    <property type="match status" value="1"/>
</dbReference>
<feature type="transmembrane region" description="Helical" evidence="4">
    <location>
        <begin position="59"/>
        <end position="78"/>
    </location>
</feature>
<dbReference type="AlphaFoldDB" id="A0A8J6P8P3"/>
<dbReference type="InterPro" id="IPR023753">
    <property type="entry name" value="FAD/NAD-binding_dom"/>
</dbReference>
<dbReference type="GO" id="GO:0046872">
    <property type="term" value="F:metal ion binding"/>
    <property type="evidence" value="ECO:0007669"/>
    <property type="project" value="UniProtKB-KW"/>
</dbReference>
<evidence type="ECO:0000256" key="4">
    <source>
        <dbReference type="SAM" id="Phobius"/>
    </source>
</evidence>
<feature type="transmembrane region" description="Helical" evidence="4">
    <location>
        <begin position="30"/>
        <end position="47"/>
    </location>
</feature>
<evidence type="ECO:0000256" key="1">
    <source>
        <dbReference type="ARBA" id="ARBA00022723"/>
    </source>
</evidence>
<evidence type="ECO:0000256" key="3">
    <source>
        <dbReference type="ARBA" id="ARBA00023014"/>
    </source>
</evidence>
<dbReference type="InterPro" id="IPR009051">
    <property type="entry name" value="Helical_ferredxn"/>
</dbReference>
<dbReference type="GO" id="GO:0016491">
    <property type="term" value="F:oxidoreductase activity"/>
    <property type="evidence" value="ECO:0007669"/>
    <property type="project" value="InterPro"/>
</dbReference>
<dbReference type="PANTHER" id="PTHR42783">
    <property type="entry name" value="GLUTAMATE SYNTHASE [NADPH] SMALL CHAIN"/>
    <property type="match status" value="1"/>
</dbReference>
<feature type="domain" description="4Fe-4S ferredoxin-type" evidence="5">
    <location>
        <begin position="257"/>
        <end position="286"/>
    </location>
</feature>
<feature type="transmembrane region" description="Helical" evidence="4">
    <location>
        <begin position="186"/>
        <end position="206"/>
    </location>
</feature>
<keyword evidence="3" id="KW-0411">Iron-sulfur</keyword>